<evidence type="ECO:0000256" key="4">
    <source>
        <dbReference type="ARBA" id="ARBA00023136"/>
    </source>
</evidence>
<feature type="transmembrane region" description="Helical" evidence="5">
    <location>
        <begin position="613"/>
        <end position="630"/>
    </location>
</feature>
<evidence type="ECO:0000256" key="3">
    <source>
        <dbReference type="ARBA" id="ARBA00022989"/>
    </source>
</evidence>
<dbReference type="STRING" id="50429.A0A2B4RHS9"/>
<protein>
    <submittedName>
        <fullName evidence="8">Neuronal acetylcholine receptor subunit alpha-7</fullName>
    </submittedName>
</protein>
<comment type="subcellular location">
    <subcellularLocation>
        <location evidence="1">Membrane</location>
        <topology evidence="1">Multi-pass membrane protein</topology>
    </subcellularLocation>
</comment>
<dbReference type="FunFam" id="2.70.170.10:FF:000028">
    <property type="entry name" value="AcetylCholine Receptor"/>
    <property type="match status" value="1"/>
</dbReference>
<proteinExistence type="predicted"/>
<dbReference type="PRINTS" id="PR00252">
    <property type="entry name" value="NRIONCHANNEL"/>
</dbReference>
<dbReference type="Gene3D" id="1.20.58.390">
    <property type="entry name" value="Neurotransmitter-gated ion-channel transmembrane domain"/>
    <property type="match status" value="1"/>
</dbReference>
<dbReference type="SUPFAM" id="SSF63712">
    <property type="entry name" value="Nicotinic receptor ligand binding domain-like"/>
    <property type="match status" value="1"/>
</dbReference>
<dbReference type="Pfam" id="PF02932">
    <property type="entry name" value="Neur_chan_memb"/>
    <property type="match status" value="1"/>
</dbReference>
<keyword evidence="8" id="KW-0675">Receptor</keyword>
<keyword evidence="2 5" id="KW-0812">Transmembrane</keyword>
<dbReference type="OrthoDB" id="5962626at2759"/>
<keyword evidence="4 5" id="KW-0472">Membrane</keyword>
<evidence type="ECO:0000256" key="1">
    <source>
        <dbReference type="ARBA" id="ARBA00004141"/>
    </source>
</evidence>
<sequence length="1052" mass="118737">MLYLAGEQGWRSGVPIFEPVGCYLDSGASPRPMPLLLRDFRPEINWNNVEAVIEQCASLAYNRSFSYFGLRYYGQCWSGATADQTYSRDGPAERCVRGVGLKSTYYVYKFYDYSHQVAGCNMAWKAQDNFCFLVTASNSSTENKMKEYCQKNEGELYYATSKSAFRLLEQFLYTIKSSVDSGKSSQCIVVALVNASSFSTLPLTQKNVSNSMTHICAIRSPNQWKFQECLVNSCDHLCIAPRDVSPVSGTFIQHATDAAFIGHMITSLLVDDITFLNQRWRSFRSKSILQMRSSVLDLICIHLDVILRPNLSAEFFSYTVEKGRNAFLAELFLYTIQGTACACDTESSEQTSQQRLLAHLFARYDGDGRPSSDRSRAVLVSFGAKLVRIIQLQWLNSDLTWNEADYNGTKVIHQWLNSDLTWNEADYNGTKVIHVSPKKVWAPDIILYNSVRFADSADDNDKLGGGTEKYKTKIAINSNGSCKWMAPAIFQSTCDINTKYFPFDDQICTLKFGSWAFDGSELDVVVDESETGAKGDIYRNNTEWDLAKVTAVRIEASHDTYSCCVHPYPSIILSLHLSRRYYFYMVNLVVPCSLIALMVLLSFILPPESGERIGLGITVLMAMAIFQELTSAKLPADSEYIPLLAKYYSSAIFEIGLALFATCVILNFFYQRCEMPGWLKRLMFSILGPLVRIKYVPQPSTKTRKKSQKDLMEENFDLAPQSDGSYSGPIEIRKMNVINDSACEENGRCAEIKPSSPVHLIRTRTRSSVRETPILNDHVTEKQQGKYVFEAADKSSADEINNITDWQMAAKILDRVVLVLGILISIATFLTIFIQAPRAHKKNCVLRACLNARVEAGVTICSKGWKYKSIVYLISFEKKTSIIDKVEGNLSPEKSKINSEQNQLRAKYKIKDKQVKKNLKEDKRKWLNDQMDDAKKAADMGNMKTLYEITKSICNEKPRNSTAINDKEGKTITEDSARLTRWKEYFEEILNREAPTNPLMIDADIPEIEEINTEPISKDKVRQGIRSLKNGKAGGVDNIVAELLKADLEIST</sequence>
<dbReference type="GO" id="GO:0016020">
    <property type="term" value="C:membrane"/>
    <property type="evidence" value="ECO:0007669"/>
    <property type="project" value="UniProtKB-SubCell"/>
</dbReference>
<dbReference type="InterPro" id="IPR036719">
    <property type="entry name" value="Neuro-gated_channel_TM_sf"/>
</dbReference>
<dbReference type="InterPro" id="IPR006202">
    <property type="entry name" value="Neur_chan_lig-bd"/>
</dbReference>
<dbReference type="GO" id="GO:0004888">
    <property type="term" value="F:transmembrane signaling receptor activity"/>
    <property type="evidence" value="ECO:0007669"/>
    <property type="project" value="InterPro"/>
</dbReference>
<dbReference type="CDD" id="cd18997">
    <property type="entry name" value="LGIC_ECD_nAChR"/>
    <property type="match status" value="1"/>
</dbReference>
<feature type="domain" description="Neurotransmitter-gated ion-channel ligand-binding" evidence="6">
    <location>
        <begin position="353"/>
        <end position="581"/>
    </location>
</feature>
<accession>A0A2B4RHS9</accession>
<evidence type="ECO:0000256" key="5">
    <source>
        <dbReference type="SAM" id="Phobius"/>
    </source>
</evidence>
<dbReference type="PANTHER" id="PTHR18945">
    <property type="entry name" value="NEUROTRANSMITTER GATED ION CHANNEL"/>
    <property type="match status" value="1"/>
</dbReference>
<dbReference type="CDD" id="cd19051">
    <property type="entry name" value="LGIC_TM_cation"/>
    <property type="match status" value="1"/>
</dbReference>
<feature type="transmembrane region" description="Helical" evidence="5">
    <location>
        <begin position="816"/>
        <end position="834"/>
    </location>
</feature>
<dbReference type="Proteomes" id="UP000225706">
    <property type="component" value="Unassembled WGS sequence"/>
</dbReference>
<evidence type="ECO:0000259" key="6">
    <source>
        <dbReference type="Pfam" id="PF02931"/>
    </source>
</evidence>
<feature type="transmembrane region" description="Helical" evidence="5">
    <location>
        <begin position="581"/>
        <end position="601"/>
    </location>
</feature>
<comment type="caution">
    <text evidence="8">The sequence shown here is derived from an EMBL/GenBank/DDBJ whole genome shotgun (WGS) entry which is preliminary data.</text>
</comment>
<dbReference type="EMBL" id="LSMT01000553">
    <property type="protein sequence ID" value="PFX16349.1"/>
    <property type="molecule type" value="Genomic_DNA"/>
</dbReference>
<dbReference type="AlphaFoldDB" id="A0A2B4RHS9"/>
<dbReference type="InterPro" id="IPR006201">
    <property type="entry name" value="Neur_channel"/>
</dbReference>
<gene>
    <name evidence="8" type="primary">CHRNA7</name>
    <name evidence="8" type="ORF">AWC38_SpisGene19380</name>
</gene>
<evidence type="ECO:0000313" key="8">
    <source>
        <dbReference type="EMBL" id="PFX16349.1"/>
    </source>
</evidence>
<organism evidence="8 9">
    <name type="scientific">Stylophora pistillata</name>
    <name type="common">Smooth cauliflower coral</name>
    <dbReference type="NCBI Taxonomy" id="50429"/>
    <lineage>
        <taxon>Eukaryota</taxon>
        <taxon>Metazoa</taxon>
        <taxon>Cnidaria</taxon>
        <taxon>Anthozoa</taxon>
        <taxon>Hexacorallia</taxon>
        <taxon>Scleractinia</taxon>
        <taxon>Astrocoeniina</taxon>
        <taxon>Pocilloporidae</taxon>
        <taxon>Stylophora</taxon>
    </lineage>
</organism>
<keyword evidence="9" id="KW-1185">Reference proteome</keyword>
<feature type="transmembrane region" description="Helical" evidence="5">
    <location>
        <begin position="650"/>
        <end position="670"/>
    </location>
</feature>
<evidence type="ECO:0000259" key="7">
    <source>
        <dbReference type="Pfam" id="PF02932"/>
    </source>
</evidence>
<evidence type="ECO:0000256" key="2">
    <source>
        <dbReference type="ARBA" id="ARBA00022692"/>
    </source>
</evidence>
<name>A0A2B4RHS9_STYPI</name>
<evidence type="ECO:0000313" key="9">
    <source>
        <dbReference type="Proteomes" id="UP000225706"/>
    </source>
</evidence>
<dbReference type="InterPro" id="IPR006029">
    <property type="entry name" value="Neurotrans-gated_channel_TM"/>
</dbReference>
<dbReference type="Pfam" id="PF02931">
    <property type="entry name" value="Neur_chan_LBD"/>
    <property type="match status" value="1"/>
</dbReference>
<dbReference type="InterPro" id="IPR036734">
    <property type="entry name" value="Neur_chan_lig-bd_sf"/>
</dbReference>
<reference evidence="9" key="1">
    <citation type="journal article" date="2017" name="bioRxiv">
        <title>Comparative analysis of the genomes of Stylophora pistillata and Acropora digitifera provides evidence for extensive differences between species of corals.</title>
        <authorList>
            <person name="Voolstra C.R."/>
            <person name="Li Y."/>
            <person name="Liew Y.J."/>
            <person name="Baumgarten S."/>
            <person name="Zoccola D."/>
            <person name="Flot J.-F."/>
            <person name="Tambutte S."/>
            <person name="Allemand D."/>
            <person name="Aranda M."/>
        </authorList>
    </citation>
    <scope>NUCLEOTIDE SEQUENCE [LARGE SCALE GENOMIC DNA]</scope>
</reference>
<dbReference type="Gene3D" id="2.70.170.10">
    <property type="entry name" value="Neurotransmitter-gated ion-channel ligand-binding domain"/>
    <property type="match status" value="1"/>
</dbReference>
<dbReference type="FunFam" id="1.20.58.390:FF:000043">
    <property type="entry name" value="AcetylCholine Receptor"/>
    <property type="match status" value="1"/>
</dbReference>
<dbReference type="GO" id="GO:0005230">
    <property type="term" value="F:extracellular ligand-gated monoatomic ion channel activity"/>
    <property type="evidence" value="ECO:0007669"/>
    <property type="project" value="InterPro"/>
</dbReference>
<dbReference type="SUPFAM" id="SSF90112">
    <property type="entry name" value="Neurotransmitter-gated ion-channel transmembrane pore"/>
    <property type="match status" value="1"/>
</dbReference>
<feature type="domain" description="Neurotransmitter-gated ion-channel transmembrane" evidence="7">
    <location>
        <begin position="588"/>
        <end position="832"/>
    </location>
</feature>
<keyword evidence="3 5" id="KW-1133">Transmembrane helix</keyword>
<dbReference type="InterPro" id="IPR038050">
    <property type="entry name" value="Neuro_actylchol_rec"/>
</dbReference>